<keyword evidence="1" id="KW-0472">Membrane</keyword>
<protein>
    <submittedName>
        <fullName evidence="2">Unannotated protein</fullName>
    </submittedName>
</protein>
<organism evidence="2">
    <name type="scientific">freshwater metagenome</name>
    <dbReference type="NCBI Taxonomy" id="449393"/>
    <lineage>
        <taxon>unclassified sequences</taxon>
        <taxon>metagenomes</taxon>
        <taxon>ecological metagenomes</taxon>
    </lineage>
</organism>
<dbReference type="Pfam" id="PF07332">
    <property type="entry name" value="Phage_holin_3_6"/>
    <property type="match status" value="1"/>
</dbReference>
<dbReference type="EMBL" id="CAFBRX010000020">
    <property type="protein sequence ID" value="CAB5113856.1"/>
    <property type="molecule type" value="Genomic_DNA"/>
</dbReference>
<keyword evidence="1" id="KW-1133">Transmembrane helix</keyword>
<dbReference type="AlphaFoldDB" id="A0A6J6BTF0"/>
<evidence type="ECO:0000313" key="3">
    <source>
        <dbReference type="EMBL" id="CAB5044880.1"/>
    </source>
</evidence>
<feature type="transmembrane region" description="Helical" evidence="1">
    <location>
        <begin position="45"/>
        <end position="72"/>
    </location>
</feature>
<name>A0A6J6BTF0_9ZZZZ</name>
<evidence type="ECO:0000256" key="1">
    <source>
        <dbReference type="SAM" id="Phobius"/>
    </source>
</evidence>
<dbReference type="EMBL" id="CAFBQJ010000015">
    <property type="protein sequence ID" value="CAB5044880.1"/>
    <property type="molecule type" value="Genomic_DNA"/>
</dbReference>
<evidence type="ECO:0000313" key="4">
    <source>
        <dbReference type="EMBL" id="CAB5113856.1"/>
    </source>
</evidence>
<sequence length="115" mass="12206">MSDSSARPVSPSARGESASVGDLVDLLKDYAKQETLGPLQGAGRWLTMGAGGAICLGLGLIVFLLGVLRVLQTELHAFDGAWSWAPYLIVFILCLGLSFVSWSRVKKATLGKEPT</sequence>
<dbReference type="EMBL" id="CAEZSL010000063">
    <property type="protein sequence ID" value="CAB4542045.1"/>
    <property type="molecule type" value="Genomic_DNA"/>
</dbReference>
<evidence type="ECO:0000313" key="2">
    <source>
        <dbReference type="EMBL" id="CAB4542045.1"/>
    </source>
</evidence>
<gene>
    <name evidence="2" type="ORF">UFOPK1421_00700</name>
    <name evidence="3" type="ORF">UFOPK4275_00166</name>
    <name evidence="4" type="ORF">UFOPK4422_00327</name>
</gene>
<reference evidence="2" key="1">
    <citation type="submission" date="2020-05" db="EMBL/GenBank/DDBJ databases">
        <authorList>
            <person name="Chiriac C."/>
            <person name="Salcher M."/>
            <person name="Ghai R."/>
            <person name="Kavagutti S V."/>
        </authorList>
    </citation>
    <scope>NUCLEOTIDE SEQUENCE</scope>
</reference>
<dbReference type="InterPro" id="IPR009937">
    <property type="entry name" value="Phage_holin_3_6"/>
</dbReference>
<accession>A0A6J6BTF0</accession>
<keyword evidence="1" id="KW-0812">Transmembrane</keyword>
<proteinExistence type="predicted"/>
<feature type="transmembrane region" description="Helical" evidence="1">
    <location>
        <begin position="84"/>
        <end position="102"/>
    </location>
</feature>